<feature type="compositionally biased region" description="Low complexity" evidence="1">
    <location>
        <begin position="311"/>
        <end position="326"/>
    </location>
</feature>
<name>A0AAD7NE43_9AGAR</name>
<reference evidence="2" key="1">
    <citation type="submission" date="2023-03" db="EMBL/GenBank/DDBJ databases">
        <title>Massive genome expansion in bonnet fungi (Mycena s.s.) driven by repeated elements and novel gene families across ecological guilds.</title>
        <authorList>
            <consortium name="Lawrence Berkeley National Laboratory"/>
            <person name="Harder C.B."/>
            <person name="Miyauchi S."/>
            <person name="Viragh M."/>
            <person name="Kuo A."/>
            <person name="Thoen E."/>
            <person name="Andreopoulos B."/>
            <person name="Lu D."/>
            <person name="Skrede I."/>
            <person name="Drula E."/>
            <person name="Henrissat B."/>
            <person name="Morin E."/>
            <person name="Kohler A."/>
            <person name="Barry K."/>
            <person name="LaButti K."/>
            <person name="Morin E."/>
            <person name="Salamov A."/>
            <person name="Lipzen A."/>
            <person name="Mereny Z."/>
            <person name="Hegedus B."/>
            <person name="Baldrian P."/>
            <person name="Stursova M."/>
            <person name="Weitz H."/>
            <person name="Taylor A."/>
            <person name="Grigoriev I.V."/>
            <person name="Nagy L.G."/>
            <person name="Martin F."/>
            <person name="Kauserud H."/>
        </authorList>
    </citation>
    <scope>NUCLEOTIDE SEQUENCE</scope>
    <source>
        <strain evidence="2">CBHHK188m</strain>
    </source>
</reference>
<dbReference type="AlphaFoldDB" id="A0AAD7NE43"/>
<evidence type="ECO:0000256" key="1">
    <source>
        <dbReference type="SAM" id="MobiDB-lite"/>
    </source>
</evidence>
<protein>
    <submittedName>
        <fullName evidence="2">Uncharacterized protein</fullName>
    </submittedName>
</protein>
<dbReference type="EMBL" id="JARJLG010000056">
    <property type="protein sequence ID" value="KAJ7758204.1"/>
    <property type="molecule type" value="Genomic_DNA"/>
</dbReference>
<sequence>MSIPRTTHDLPESPLANLIRSTRKLGDMLGETPQIDDPYRPSASRAPSPASSISSTESERFARFFESEPHASSFAGSDRTTTRPKLHLHLTPPSPAPGAAYPSPTSPGFSPLTPTFAPVNKRKFAQNPPPELVFSVPPKSKSTRDMRDYIPSPVLVPAMLSALGPTPRGRASSLSAPSTRPSYSREDAMSSRNMSSMGYYGGSRSPVSPSSPGGPWAAPTPTPPSYAQAPRSPHYIKRSQLLSSTTPDVSRHPWDDDATSRRAASHARPDKHAPPAPSAEWHPSTTSRSTDDARFLSRTFVFEPPRPAYASSSHSSNSGSSGSSGYSREREYERDGHLDAGSTHRREQGWSGEWSGAAGMADVVQSLRGLRM</sequence>
<feature type="compositionally biased region" description="Basic and acidic residues" evidence="1">
    <location>
        <begin position="1"/>
        <end position="11"/>
    </location>
</feature>
<keyword evidence="3" id="KW-1185">Reference proteome</keyword>
<comment type="caution">
    <text evidence="2">The sequence shown here is derived from an EMBL/GenBank/DDBJ whole genome shotgun (WGS) entry which is preliminary data.</text>
</comment>
<feature type="compositionally biased region" description="Polar residues" evidence="1">
    <location>
        <begin position="172"/>
        <end position="182"/>
    </location>
</feature>
<feature type="compositionally biased region" description="Low complexity" evidence="1">
    <location>
        <begin position="97"/>
        <end position="108"/>
    </location>
</feature>
<feature type="region of interest" description="Disordered" evidence="1">
    <location>
        <begin position="165"/>
        <end position="291"/>
    </location>
</feature>
<accession>A0AAD7NE43</accession>
<proteinExistence type="predicted"/>
<evidence type="ECO:0000313" key="2">
    <source>
        <dbReference type="EMBL" id="KAJ7758204.1"/>
    </source>
</evidence>
<evidence type="ECO:0000313" key="3">
    <source>
        <dbReference type="Proteomes" id="UP001215280"/>
    </source>
</evidence>
<feature type="compositionally biased region" description="Low complexity" evidence="1">
    <location>
        <begin position="40"/>
        <end position="56"/>
    </location>
</feature>
<gene>
    <name evidence="2" type="ORF">DFH07DRAFT_819004</name>
</gene>
<feature type="region of interest" description="Disordered" evidence="1">
    <location>
        <begin position="1"/>
        <end position="145"/>
    </location>
</feature>
<feature type="compositionally biased region" description="Basic and acidic residues" evidence="1">
    <location>
        <begin position="57"/>
        <end position="69"/>
    </location>
</feature>
<organism evidence="2 3">
    <name type="scientific">Mycena maculata</name>
    <dbReference type="NCBI Taxonomy" id="230809"/>
    <lineage>
        <taxon>Eukaryota</taxon>
        <taxon>Fungi</taxon>
        <taxon>Dikarya</taxon>
        <taxon>Basidiomycota</taxon>
        <taxon>Agaricomycotina</taxon>
        <taxon>Agaricomycetes</taxon>
        <taxon>Agaricomycetidae</taxon>
        <taxon>Agaricales</taxon>
        <taxon>Marasmiineae</taxon>
        <taxon>Mycenaceae</taxon>
        <taxon>Mycena</taxon>
    </lineage>
</organism>
<dbReference type="Proteomes" id="UP001215280">
    <property type="component" value="Unassembled WGS sequence"/>
</dbReference>
<feature type="compositionally biased region" description="Low complexity" evidence="1">
    <location>
        <begin position="190"/>
        <end position="217"/>
    </location>
</feature>
<feature type="compositionally biased region" description="Basic and acidic residues" evidence="1">
    <location>
        <begin position="327"/>
        <end position="348"/>
    </location>
</feature>
<feature type="non-terminal residue" evidence="2">
    <location>
        <position position="372"/>
    </location>
</feature>
<feature type="compositionally biased region" description="Basic and acidic residues" evidence="1">
    <location>
        <begin position="249"/>
        <end position="260"/>
    </location>
</feature>
<feature type="region of interest" description="Disordered" evidence="1">
    <location>
        <begin position="305"/>
        <end position="358"/>
    </location>
</feature>